<reference evidence="4" key="2">
    <citation type="submission" date="2012-02" db="EMBL/GenBank/DDBJ databases">
        <title>Complete genome sequence of Blastococcus saxobsidens strain DD2.</title>
        <authorList>
            <person name="Genoscope."/>
        </authorList>
    </citation>
    <scope>NUCLEOTIDE SEQUENCE [LARGE SCALE GENOMIC DNA]</scope>
    <source>
        <strain evidence="4">DD2</strain>
    </source>
</reference>
<feature type="compositionally biased region" description="Gly residues" evidence="1">
    <location>
        <begin position="175"/>
        <end position="185"/>
    </location>
</feature>
<evidence type="ECO:0000256" key="1">
    <source>
        <dbReference type="SAM" id="MobiDB-lite"/>
    </source>
</evidence>
<keyword evidence="2" id="KW-1133">Transmembrane helix</keyword>
<accession>H6RTL7</accession>
<keyword evidence="4" id="KW-1185">Reference proteome</keyword>
<keyword evidence="2" id="KW-0812">Transmembrane</keyword>
<gene>
    <name evidence="3" type="ordered locus">BLASA_0925</name>
</gene>
<feature type="transmembrane region" description="Helical" evidence="2">
    <location>
        <begin position="104"/>
        <end position="123"/>
    </location>
</feature>
<feature type="region of interest" description="Disordered" evidence="1">
    <location>
        <begin position="1"/>
        <end position="51"/>
    </location>
</feature>
<organism evidence="3 4">
    <name type="scientific">Blastococcus saxobsidens (strain DD2)</name>
    <dbReference type="NCBI Taxonomy" id="1146883"/>
    <lineage>
        <taxon>Bacteria</taxon>
        <taxon>Bacillati</taxon>
        <taxon>Actinomycetota</taxon>
        <taxon>Actinomycetes</taxon>
        <taxon>Geodermatophilales</taxon>
        <taxon>Geodermatophilaceae</taxon>
        <taxon>Blastococcus</taxon>
    </lineage>
</organism>
<name>H6RTL7_BLASD</name>
<dbReference type="KEGG" id="bsd:BLASA_0925"/>
<feature type="compositionally biased region" description="Polar residues" evidence="1">
    <location>
        <begin position="1"/>
        <end position="10"/>
    </location>
</feature>
<feature type="transmembrane region" description="Helical" evidence="2">
    <location>
        <begin position="79"/>
        <end position="98"/>
    </location>
</feature>
<sequence>MAVTAGSTVRVNLPPSAAGRRAVSRSPCPGGGTSAGPASSTRREPPIAPLRPIDGEVRMARTAAGHGPASLRARVLREAAVVAVLTIAFAVAAIRWNWPGELGGPADDIVLVLAFSHLLMMVFGKRRSDELKAEVVSRREAEQQLRHRARQLPHRPAQPGGAHRGARHGPRRDAGGGPADRGGAAGPRPVQGGQRHAGPPRRRHAAPLGGPATDRRAARGNRAGPAGRRRVRAGAARLQR</sequence>
<protein>
    <submittedName>
        <fullName evidence="3">Uncharacterized protein</fullName>
    </submittedName>
</protein>
<dbReference type="STRING" id="1146883.BLASA_0925"/>
<dbReference type="Proteomes" id="UP000007517">
    <property type="component" value="Chromosome"/>
</dbReference>
<evidence type="ECO:0000256" key="2">
    <source>
        <dbReference type="SAM" id="Phobius"/>
    </source>
</evidence>
<evidence type="ECO:0000313" key="3">
    <source>
        <dbReference type="EMBL" id="CCG01875.1"/>
    </source>
</evidence>
<feature type="compositionally biased region" description="Low complexity" evidence="1">
    <location>
        <begin position="186"/>
        <end position="197"/>
    </location>
</feature>
<dbReference type="AlphaFoldDB" id="H6RTL7"/>
<evidence type="ECO:0000313" key="4">
    <source>
        <dbReference type="Proteomes" id="UP000007517"/>
    </source>
</evidence>
<proteinExistence type="predicted"/>
<keyword evidence="2" id="KW-0472">Membrane</keyword>
<dbReference type="EMBL" id="FO117623">
    <property type="protein sequence ID" value="CCG01875.1"/>
    <property type="molecule type" value="Genomic_DNA"/>
</dbReference>
<reference evidence="3 4" key="1">
    <citation type="journal article" date="2012" name="J. Bacteriol.">
        <title>Genome Sequence of Blastococcus saxobsidens DD2, a Stone-Inhabiting Bacterium.</title>
        <authorList>
            <person name="Chouaia B."/>
            <person name="Crotti E."/>
            <person name="Brusetti L."/>
            <person name="Daffonchio D."/>
            <person name="Essoussi I."/>
            <person name="Nouioui I."/>
            <person name="Sbissi I."/>
            <person name="Ghodhbane-Gtari F."/>
            <person name="Gtari M."/>
            <person name="Vacherie B."/>
            <person name="Barbe V."/>
            <person name="Medigue C."/>
            <person name="Gury J."/>
            <person name="Pujic P."/>
            <person name="Normand P."/>
        </authorList>
    </citation>
    <scope>NUCLEOTIDE SEQUENCE [LARGE SCALE GENOMIC DNA]</scope>
    <source>
        <strain evidence="3 4">DD2</strain>
    </source>
</reference>
<dbReference type="HOGENOM" id="CLU_1154648_0_0_11"/>
<feature type="region of interest" description="Disordered" evidence="1">
    <location>
        <begin position="142"/>
        <end position="240"/>
    </location>
</feature>